<gene>
    <name evidence="2" type="ORF">H5410_050252</name>
</gene>
<feature type="compositionally biased region" description="Polar residues" evidence="1">
    <location>
        <begin position="1"/>
        <end position="28"/>
    </location>
</feature>
<feature type="compositionally biased region" description="Basic and acidic residues" evidence="1">
    <location>
        <begin position="110"/>
        <end position="120"/>
    </location>
</feature>
<feature type="compositionally biased region" description="Basic and acidic residues" evidence="1">
    <location>
        <begin position="139"/>
        <end position="148"/>
    </location>
</feature>
<proteinExistence type="predicted"/>
<accession>A0A9J5WUY3</accession>
<keyword evidence="3" id="KW-1185">Reference proteome</keyword>
<evidence type="ECO:0000313" key="3">
    <source>
        <dbReference type="Proteomes" id="UP000824120"/>
    </source>
</evidence>
<evidence type="ECO:0000313" key="2">
    <source>
        <dbReference type="EMBL" id="KAG5579625.1"/>
    </source>
</evidence>
<feature type="region of interest" description="Disordered" evidence="1">
    <location>
        <begin position="1"/>
        <end position="40"/>
    </location>
</feature>
<feature type="region of interest" description="Disordered" evidence="1">
    <location>
        <begin position="174"/>
        <end position="243"/>
    </location>
</feature>
<dbReference type="AlphaFoldDB" id="A0A9J5WUY3"/>
<name>A0A9J5WUY3_SOLCO</name>
<dbReference type="Proteomes" id="UP000824120">
    <property type="component" value="Chromosome 10"/>
</dbReference>
<feature type="region of interest" description="Disordered" evidence="1">
    <location>
        <begin position="106"/>
        <end position="150"/>
    </location>
</feature>
<protein>
    <submittedName>
        <fullName evidence="2">Uncharacterized protein</fullName>
    </submittedName>
</protein>
<reference evidence="2 3" key="1">
    <citation type="submission" date="2020-09" db="EMBL/GenBank/DDBJ databases">
        <title>De no assembly of potato wild relative species, Solanum commersonii.</title>
        <authorList>
            <person name="Cho K."/>
        </authorList>
    </citation>
    <scope>NUCLEOTIDE SEQUENCE [LARGE SCALE GENOMIC DNA]</scope>
    <source>
        <strain evidence="2">LZ3.2</strain>
        <tissue evidence="2">Leaf</tissue>
    </source>
</reference>
<comment type="caution">
    <text evidence="2">The sequence shown here is derived from an EMBL/GenBank/DDBJ whole genome shotgun (WGS) entry which is preliminary data.</text>
</comment>
<organism evidence="2 3">
    <name type="scientific">Solanum commersonii</name>
    <name type="common">Commerson's wild potato</name>
    <name type="synonym">Commerson's nightshade</name>
    <dbReference type="NCBI Taxonomy" id="4109"/>
    <lineage>
        <taxon>Eukaryota</taxon>
        <taxon>Viridiplantae</taxon>
        <taxon>Streptophyta</taxon>
        <taxon>Embryophyta</taxon>
        <taxon>Tracheophyta</taxon>
        <taxon>Spermatophyta</taxon>
        <taxon>Magnoliopsida</taxon>
        <taxon>eudicotyledons</taxon>
        <taxon>Gunneridae</taxon>
        <taxon>Pentapetalae</taxon>
        <taxon>asterids</taxon>
        <taxon>lamiids</taxon>
        <taxon>Solanales</taxon>
        <taxon>Solanaceae</taxon>
        <taxon>Solanoideae</taxon>
        <taxon>Solaneae</taxon>
        <taxon>Solanum</taxon>
    </lineage>
</organism>
<evidence type="ECO:0000256" key="1">
    <source>
        <dbReference type="SAM" id="MobiDB-lite"/>
    </source>
</evidence>
<dbReference type="EMBL" id="JACXVP010000010">
    <property type="protein sequence ID" value="KAG5579625.1"/>
    <property type="molecule type" value="Genomic_DNA"/>
</dbReference>
<feature type="compositionally biased region" description="Basic and acidic residues" evidence="1">
    <location>
        <begin position="174"/>
        <end position="183"/>
    </location>
</feature>
<feature type="compositionally biased region" description="Basic and acidic residues" evidence="1">
    <location>
        <begin position="197"/>
        <end position="213"/>
    </location>
</feature>
<sequence>MSTISPVNIAETSPPNPQSPFDLNNPTPSHRPGPYSTMLSNHLFEGDLPKGVVTEEGEIFLEDILGISQPVFDQIPEIDTYPSSNSTDTDEDNRPLKWSMQKRMVPVSTKGKEKVTEATPRRRPSTRAVTQKIMGDAMKSSEKSTTENRRKKKFGEAVFKIPVVGVVDVSIKDSQTECREEPPLKTSKRKSRASVSKRVDSEKEKCKDSQKRREPSKKKRELSPTVQQTSALGPGPKRKHDDQAVSKHIIISNLCVQRVLGGRVFDPDIITKPGMDSLYDLVLHQEEVREFYYNIEFTEDGSINSRTGSLGTFNCVWMSVAT</sequence>
<dbReference type="OrthoDB" id="10465548at2759"/>